<comment type="caution">
    <text evidence="1">The sequence shown here is derived from an EMBL/GenBank/DDBJ whole genome shotgun (WGS) entry which is preliminary data.</text>
</comment>
<reference evidence="2" key="1">
    <citation type="journal article" date="2023" name="Nat. Plants">
        <title>Single-cell RNA sequencing provides a high-resolution roadmap for understanding the multicellular compartmentation of specialized metabolism.</title>
        <authorList>
            <person name="Sun S."/>
            <person name="Shen X."/>
            <person name="Li Y."/>
            <person name="Li Y."/>
            <person name="Wang S."/>
            <person name="Li R."/>
            <person name="Zhang H."/>
            <person name="Shen G."/>
            <person name="Guo B."/>
            <person name="Wei J."/>
            <person name="Xu J."/>
            <person name="St-Pierre B."/>
            <person name="Chen S."/>
            <person name="Sun C."/>
        </authorList>
    </citation>
    <scope>NUCLEOTIDE SEQUENCE [LARGE SCALE GENOMIC DNA]</scope>
</reference>
<gene>
    <name evidence="1" type="ORF">M9H77_21214</name>
</gene>
<keyword evidence="2" id="KW-1185">Reference proteome</keyword>
<name>A0ACC0AQZ3_CATRO</name>
<dbReference type="EMBL" id="CM044705">
    <property type="protein sequence ID" value="KAI5661891.1"/>
    <property type="molecule type" value="Genomic_DNA"/>
</dbReference>
<protein>
    <submittedName>
        <fullName evidence="1">Uncharacterized protein</fullName>
    </submittedName>
</protein>
<proteinExistence type="predicted"/>
<dbReference type="Proteomes" id="UP001060085">
    <property type="component" value="Linkage Group LG05"/>
</dbReference>
<evidence type="ECO:0000313" key="1">
    <source>
        <dbReference type="EMBL" id="KAI5661891.1"/>
    </source>
</evidence>
<accession>A0ACC0AQZ3</accession>
<sequence length="115" mass="13099">MKTNKNNKPKSITQRLFHDIFFLHCLLLQLEHSEQCRKFTIENCNEKVSEKGKKNKSREAYLLRRRPIQRRIESVWSTSSGGRATASEGEPRRGAGEQNTTAAVKADEGDANQVP</sequence>
<evidence type="ECO:0000313" key="2">
    <source>
        <dbReference type="Proteomes" id="UP001060085"/>
    </source>
</evidence>
<organism evidence="1 2">
    <name type="scientific">Catharanthus roseus</name>
    <name type="common">Madagascar periwinkle</name>
    <name type="synonym">Vinca rosea</name>
    <dbReference type="NCBI Taxonomy" id="4058"/>
    <lineage>
        <taxon>Eukaryota</taxon>
        <taxon>Viridiplantae</taxon>
        <taxon>Streptophyta</taxon>
        <taxon>Embryophyta</taxon>
        <taxon>Tracheophyta</taxon>
        <taxon>Spermatophyta</taxon>
        <taxon>Magnoliopsida</taxon>
        <taxon>eudicotyledons</taxon>
        <taxon>Gunneridae</taxon>
        <taxon>Pentapetalae</taxon>
        <taxon>asterids</taxon>
        <taxon>lamiids</taxon>
        <taxon>Gentianales</taxon>
        <taxon>Apocynaceae</taxon>
        <taxon>Rauvolfioideae</taxon>
        <taxon>Vinceae</taxon>
        <taxon>Catharanthinae</taxon>
        <taxon>Catharanthus</taxon>
    </lineage>
</organism>